<dbReference type="AlphaFoldDB" id="A0A1L7WUE5"/>
<keyword evidence="2" id="KW-0732">Signal</keyword>
<dbReference type="InterPro" id="IPR010905">
    <property type="entry name" value="Glyco_hydro_88"/>
</dbReference>
<keyword evidence="4" id="KW-1185">Reference proteome</keyword>
<proteinExistence type="predicted"/>
<organism evidence="3 4">
    <name type="scientific">Phialocephala subalpina</name>
    <dbReference type="NCBI Taxonomy" id="576137"/>
    <lineage>
        <taxon>Eukaryota</taxon>
        <taxon>Fungi</taxon>
        <taxon>Dikarya</taxon>
        <taxon>Ascomycota</taxon>
        <taxon>Pezizomycotina</taxon>
        <taxon>Leotiomycetes</taxon>
        <taxon>Helotiales</taxon>
        <taxon>Mollisiaceae</taxon>
        <taxon>Phialocephala</taxon>
        <taxon>Phialocephala fortinii species complex</taxon>
    </lineage>
</organism>
<dbReference type="InterPro" id="IPR012341">
    <property type="entry name" value="6hp_glycosidase-like_sf"/>
</dbReference>
<dbReference type="EMBL" id="FJOG01000008">
    <property type="protein sequence ID" value="CZR56379.1"/>
    <property type="molecule type" value="Genomic_DNA"/>
</dbReference>
<dbReference type="Proteomes" id="UP000184330">
    <property type="component" value="Unassembled WGS sequence"/>
</dbReference>
<evidence type="ECO:0000256" key="1">
    <source>
        <dbReference type="ARBA" id="ARBA00022801"/>
    </source>
</evidence>
<dbReference type="GO" id="GO:0005975">
    <property type="term" value="P:carbohydrate metabolic process"/>
    <property type="evidence" value="ECO:0007669"/>
    <property type="project" value="InterPro"/>
</dbReference>
<dbReference type="PANTHER" id="PTHR33886">
    <property type="entry name" value="UNSATURATED RHAMNOGALACTURONAN HYDROLASE (EUROFUNG)"/>
    <property type="match status" value="1"/>
</dbReference>
<sequence>MKSLISFLSAVSTAAAAVCPSPLYSVQGANTFVSRDYAQGLRNGQPFITYEHGVAWRALEMVYNATQNASYVNHIKSGVDNIVTAEGGLEDYNLTYYTLDDIRIGETLIYLNGETGEDKYKGAADLLRSQLQTNPRNKAGGFWHRSTYPNQMWLDGLYMVSPFYAHYTAVYDPSNTTAFDDIVKQFTLTHTNCVNSNTSQTGLLKHGYDESHTAVWADTATGASPECWDRALGWYVLAIVDVLDYLPSSHPGVSTLKSILDETIAGIKNAIDADSGLWWLVMSQPGKTGNYIESSGGAMFIYAMLKGIRMGYLDSATYLSTATGAYEKLVDKFVGVNGTDGGLDWEGTVSVGSLSGNGDFDYYISVALSTNDLKGFGPFIMASVEYEKALC</sequence>
<feature type="signal peptide" evidence="2">
    <location>
        <begin position="1"/>
        <end position="16"/>
    </location>
</feature>
<gene>
    <name evidence="3" type="ORF">PAC_06267</name>
</gene>
<dbReference type="STRING" id="576137.A0A1L7WUE5"/>
<dbReference type="Pfam" id="PF07470">
    <property type="entry name" value="Glyco_hydro_88"/>
    <property type="match status" value="1"/>
</dbReference>
<feature type="chain" id="PRO_5012860479" evidence="2">
    <location>
        <begin position="17"/>
        <end position="391"/>
    </location>
</feature>
<reference evidence="3 4" key="1">
    <citation type="submission" date="2016-03" db="EMBL/GenBank/DDBJ databases">
        <authorList>
            <person name="Ploux O."/>
        </authorList>
    </citation>
    <scope>NUCLEOTIDE SEQUENCE [LARGE SCALE GENOMIC DNA]</scope>
    <source>
        <strain evidence="3 4">UAMH 11012</strain>
    </source>
</reference>
<dbReference type="GO" id="GO:0016787">
    <property type="term" value="F:hydrolase activity"/>
    <property type="evidence" value="ECO:0007669"/>
    <property type="project" value="UniProtKB-KW"/>
</dbReference>
<dbReference type="Gene3D" id="1.50.10.10">
    <property type="match status" value="1"/>
</dbReference>
<protein>
    <submittedName>
        <fullName evidence="3">Related to cell wall glycosyl hydrolase YteR</fullName>
    </submittedName>
</protein>
<dbReference type="OrthoDB" id="540611at2759"/>
<dbReference type="InterPro" id="IPR052043">
    <property type="entry name" value="PolySaccharide_Degr_Enz"/>
</dbReference>
<name>A0A1L7WUE5_9HELO</name>
<accession>A0A1L7WUE5</accession>
<evidence type="ECO:0000313" key="4">
    <source>
        <dbReference type="Proteomes" id="UP000184330"/>
    </source>
</evidence>
<keyword evidence="1 3" id="KW-0378">Hydrolase</keyword>
<dbReference type="PANTHER" id="PTHR33886:SF9">
    <property type="entry name" value="UNSATURATED RHAMNOGALACTURONAN HYDROLASE (EUROFUNG)"/>
    <property type="match status" value="1"/>
</dbReference>
<dbReference type="SUPFAM" id="SSF48208">
    <property type="entry name" value="Six-hairpin glycosidases"/>
    <property type="match status" value="1"/>
</dbReference>
<dbReference type="InterPro" id="IPR008928">
    <property type="entry name" value="6-hairpin_glycosidase_sf"/>
</dbReference>
<evidence type="ECO:0000256" key="2">
    <source>
        <dbReference type="SAM" id="SignalP"/>
    </source>
</evidence>
<evidence type="ECO:0000313" key="3">
    <source>
        <dbReference type="EMBL" id="CZR56379.1"/>
    </source>
</evidence>